<protein>
    <submittedName>
        <fullName evidence="1">Uncharacterized protein</fullName>
    </submittedName>
</protein>
<name>A0A9K3EMN8_HELAN</name>
<dbReference type="Gramene" id="mRNA:HanXRQr2_Chr13g0616191">
    <property type="protein sequence ID" value="mRNA:HanXRQr2_Chr13g0616191"/>
    <property type="gene ID" value="HanXRQr2_Chr13g0616191"/>
</dbReference>
<dbReference type="Proteomes" id="UP000215914">
    <property type="component" value="Unassembled WGS sequence"/>
</dbReference>
<sequence length="54" mass="6020">MSPAYNTIKAFPALNTQNDINHNRTSQQMALSTAVLFPATHHYNRTLFTPSGDN</sequence>
<gene>
    <name evidence="1" type="ORF">HanXRQr2_Chr13g0616191</name>
</gene>
<evidence type="ECO:0000313" key="1">
    <source>
        <dbReference type="EMBL" id="KAF5775808.1"/>
    </source>
</evidence>
<reference evidence="1" key="1">
    <citation type="journal article" date="2017" name="Nature">
        <title>The sunflower genome provides insights into oil metabolism, flowering and Asterid evolution.</title>
        <authorList>
            <person name="Badouin H."/>
            <person name="Gouzy J."/>
            <person name="Grassa C.J."/>
            <person name="Murat F."/>
            <person name="Staton S.E."/>
            <person name="Cottret L."/>
            <person name="Lelandais-Briere C."/>
            <person name="Owens G.L."/>
            <person name="Carrere S."/>
            <person name="Mayjonade B."/>
            <person name="Legrand L."/>
            <person name="Gill N."/>
            <person name="Kane N.C."/>
            <person name="Bowers J.E."/>
            <person name="Hubner S."/>
            <person name="Bellec A."/>
            <person name="Berard A."/>
            <person name="Berges H."/>
            <person name="Blanchet N."/>
            <person name="Boniface M.C."/>
            <person name="Brunel D."/>
            <person name="Catrice O."/>
            <person name="Chaidir N."/>
            <person name="Claudel C."/>
            <person name="Donnadieu C."/>
            <person name="Faraut T."/>
            <person name="Fievet G."/>
            <person name="Helmstetter N."/>
            <person name="King M."/>
            <person name="Knapp S.J."/>
            <person name="Lai Z."/>
            <person name="Le Paslier M.C."/>
            <person name="Lippi Y."/>
            <person name="Lorenzon L."/>
            <person name="Mandel J.R."/>
            <person name="Marage G."/>
            <person name="Marchand G."/>
            <person name="Marquand E."/>
            <person name="Bret-Mestries E."/>
            <person name="Morien E."/>
            <person name="Nambeesan S."/>
            <person name="Nguyen T."/>
            <person name="Pegot-Espagnet P."/>
            <person name="Pouilly N."/>
            <person name="Raftis F."/>
            <person name="Sallet E."/>
            <person name="Schiex T."/>
            <person name="Thomas J."/>
            <person name="Vandecasteele C."/>
            <person name="Vares D."/>
            <person name="Vear F."/>
            <person name="Vautrin S."/>
            <person name="Crespi M."/>
            <person name="Mangin B."/>
            <person name="Burke J.M."/>
            <person name="Salse J."/>
            <person name="Munos S."/>
            <person name="Vincourt P."/>
            <person name="Rieseberg L.H."/>
            <person name="Langlade N.B."/>
        </authorList>
    </citation>
    <scope>NUCLEOTIDE SEQUENCE</scope>
    <source>
        <tissue evidence="1">Leaves</tissue>
    </source>
</reference>
<organism evidence="1 2">
    <name type="scientific">Helianthus annuus</name>
    <name type="common">Common sunflower</name>
    <dbReference type="NCBI Taxonomy" id="4232"/>
    <lineage>
        <taxon>Eukaryota</taxon>
        <taxon>Viridiplantae</taxon>
        <taxon>Streptophyta</taxon>
        <taxon>Embryophyta</taxon>
        <taxon>Tracheophyta</taxon>
        <taxon>Spermatophyta</taxon>
        <taxon>Magnoliopsida</taxon>
        <taxon>eudicotyledons</taxon>
        <taxon>Gunneridae</taxon>
        <taxon>Pentapetalae</taxon>
        <taxon>asterids</taxon>
        <taxon>campanulids</taxon>
        <taxon>Asterales</taxon>
        <taxon>Asteraceae</taxon>
        <taxon>Asteroideae</taxon>
        <taxon>Heliantheae alliance</taxon>
        <taxon>Heliantheae</taxon>
        <taxon>Helianthus</taxon>
    </lineage>
</organism>
<dbReference type="AlphaFoldDB" id="A0A9K3EMN8"/>
<evidence type="ECO:0000313" key="2">
    <source>
        <dbReference type="Proteomes" id="UP000215914"/>
    </source>
</evidence>
<comment type="caution">
    <text evidence="1">The sequence shown here is derived from an EMBL/GenBank/DDBJ whole genome shotgun (WGS) entry which is preliminary data.</text>
</comment>
<reference evidence="1" key="2">
    <citation type="submission" date="2020-06" db="EMBL/GenBank/DDBJ databases">
        <title>Helianthus annuus Genome sequencing and assembly Release 2.</title>
        <authorList>
            <person name="Gouzy J."/>
            <person name="Langlade N."/>
            <person name="Munos S."/>
        </authorList>
    </citation>
    <scope>NUCLEOTIDE SEQUENCE</scope>
    <source>
        <tissue evidence="1">Leaves</tissue>
    </source>
</reference>
<dbReference type="EMBL" id="MNCJ02000328">
    <property type="protein sequence ID" value="KAF5775808.1"/>
    <property type="molecule type" value="Genomic_DNA"/>
</dbReference>
<accession>A0A9K3EMN8</accession>
<proteinExistence type="predicted"/>
<keyword evidence="2" id="KW-1185">Reference proteome</keyword>